<comment type="caution">
    <text evidence="2">The sequence shown here is derived from an EMBL/GenBank/DDBJ whole genome shotgun (WGS) entry which is preliminary data.</text>
</comment>
<dbReference type="RefSeq" id="WP_186840008.1">
    <property type="nucleotide sequence ID" value="NZ_JACOOZ010000002.1"/>
</dbReference>
<evidence type="ECO:0000313" key="2">
    <source>
        <dbReference type="EMBL" id="MBC5667066.1"/>
    </source>
</evidence>
<sequence length="254" mass="29542">MIKSQNYILDFTHVYKDEDIEKIDDINWIDCSDIEGCDLYCSGLAREEIKKRTEKYGIYGIHFIDSGNYHYVTKILTDRIDSKFSLVLYDHHTDMQKPLIEGMTSCGDWAAQVIMENKNLVQLILVGAANEDISQIDVTNKEKLVTFSVEELRNGTGKEKLEDIITDVPFYISIDKDILDRRYIETNWSQGHMPLGMLDHLLEFFLKDKKILGIDICGECQVGLPFPEYIEAEEKNSKTNIQLFEYIKKYRKDL</sequence>
<dbReference type="Pfam" id="PF00491">
    <property type="entry name" value="Arginase"/>
    <property type="match status" value="1"/>
</dbReference>
<keyword evidence="3" id="KW-1185">Reference proteome</keyword>
<dbReference type="Proteomes" id="UP000597877">
    <property type="component" value="Unassembled WGS sequence"/>
</dbReference>
<dbReference type="PROSITE" id="PS51409">
    <property type="entry name" value="ARGINASE_2"/>
    <property type="match status" value="1"/>
</dbReference>
<gene>
    <name evidence="2" type="ORF">H8S00_03545</name>
</gene>
<dbReference type="SUPFAM" id="SSF52768">
    <property type="entry name" value="Arginase/deacetylase"/>
    <property type="match status" value="1"/>
</dbReference>
<name>A0ABR7F0D9_9FIRM</name>
<reference evidence="2 3" key="1">
    <citation type="submission" date="2020-08" db="EMBL/GenBank/DDBJ databases">
        <title>Genome public.</title>
        <authorList>
            <person name="Liu C."/>
            <person name="Sun Q."/>
        </authorList>
    </citation>
    <scope>NUCLEOTIDE SEQUENCE [LARGE SCALE GENOMIC DNA]</scope>
    <source>
        <strain evidence="2 3">BX4</strain>
    </source>
</reference>
<evidence type="ECO:0000313" key="3">
    <source>
        <dbReference type="Proteomes" id="UP000597877"/>
    </source>
</evidence>
<protein>
    <submittedName>
        <fullName evidence="2">Arginase family protein</fullName>
    </submittedName>
</protein>
<organism evidence="2 3">
    <name type="scientific">Eubacterium segne</name>
    <dbReference type="NCBI Taxonomy" id="2763045"/>
    <lineage>
        <taxon>Bacteria</taxon>
        <taxon>Bacillati</taxon>
        <taxon>Bacillota</taxon>
        <taxon>Clostridia</taxon>
        <taxon>Eubacteriales</taxon>
        <taxon>Eubacteriaceae</taxon>
        <taxon>Eubacterium</taxon>
    </lineage>
</organism>
<proteinExistence type="inferred from homology"/>
<accession>A0ABR7F0D9</accession>
<dbReference type="Gene3D" id="3.40.800.10">
    <property type="entry name" value="Ureohydrolase domain"/>
    <property type="match status" value="1"/>
</dbReference>
<evidence type="ECO:0000256" key="1">
    <source>
        <dbReference type="PROSITE-ProRule" id="PRU00742"/>
    </source>
</evidence>
<dbReference type="InterPro" id="IPR006035">
    <property type="entry name" value="Ureohydrolase"/>
</dbReference>
<comment type="similarity">
    <text evidence="1">Belongs to the arginase family.</text>
</comment>
<dbReference type="InterPro" id="IPR023696">
    <property type="entry name" value="Ureohydrolase_dom_sf"/>
</dbReference>
<dbReference type="EMBL" id="JACOOZ010000002">
    <property type="protein sequence ID" value="MBC5667066.1"/>
    <property type="molecule type" value="Genomic_DNA"/>
</dbReference>